<accession>A0A6A6NRG3</accession>
<dbReference type="EMBL" id="MU001693">
    <property type="protein sequence ID" value="KAF2454014.1"/>
    <property type="molecule type" value="Genomic_DNA"/>
</dbReference>
<evidence type="ECO:0000313" key="1">
    <source>
        <dbReference type="EMBL" id="KAF2454014.1"/>
    </source>
</evidence>
<keyword evidence="2" id="KW-1185">Reference proteome</keyword>
<proteinExistence type="predicted"/>
<protein>
    <submittedName>
        <fullName evidence="1">Uncharacterized protein</fullName>
    </submittedName>
</protein>
<dbReference type="AlphaFoldDB" id="A0A6A6NRG3"/>
<gene>
    <name evidence="1" type="ORF">BDY21DRAFT_353820</name>
</gene>
<reference evidence="1" key="1">
    <citation type="journal article" date="2020" name="Stud. Mycol.">
        <title>101 Dothideomycetes genomes: a test case for predicting lifestyles and emergence of pathogens.</title>
        <authorList>
            <person name="Haridas S."/>
            <person name="Albert R."/>
            <person name="Binder M."/>
            <person name="Bloem J."/>
            <person name="Labutti K."/>
            <person name="Salamov A."/>
            <person name="Andreopoulos B."/>
            <person name="Baker S."/>
            <person name="Barry K."/>
            <person name="Bills G."/>
            <person name="Bluhm B."/>
            <person name="Cannon C."/>
            <person name="Castanera R."/>
            <person name="Culley D."/>
            <person name="Daum C."/>
            <person name="Ezra D."/>
            <person name="Gonzalez J."/>
            <person name="Henrissat B."/>
            <person name="Kuo A."/>
            <person name="Liang C."/>
            <person name="Lipzen A."/>
            <person name="Lutzoni F."/>
            <person name="Magnuson J."/>
            <person name="Mondo S."/>
            <person name="Nolan M."/>
            <person name="Ohm R."/>
            <person name="Pangilinan J."/>
            <person name="Park H.-J."/>
            <person name="Ramirez L."/>
            <person name="Alfaro M."/>
            <person name="Sun H."/>
            <person name="Tritt A."/>
            <person name="Yoshinaga Y."/>
            <person name="Zwiers L.-H."/>
            <person name="Turgeon B."/>
            <person name="Goodwin S."/>
            <person name="Spatafora J."/>
            <person name="Crous P."/>
            <person name="Grigoriev I."/>
        </authorList>
    </citation>
    <scope>NUCLEOTIDE SEQUENCE</scope>
    <source>
        <strain evidence="1">ATCC 16933</strain>
    </source>
</reference>
<name>A0A6A6NRG3_9PEZI</name>
<sequence length="137" mass="15103">MRFWAAVERLGGVLETVVLAMPEGLLEVDVLDQLARCFSRVPAAADGRAEGGARSSDDAARTLRFLIVNTALEHVMPLRASLWKDVRPDAALQVVQVDVPVSFYGDDSVIDLCQEWIRDKAILGSIWDAKGRVLVRE</sequence>
<dbReference type="OrthoDB" id="6365676at2759"/>
<evidence type="ECO:0000313" key="2">
    <source>
        <dbReference type="Proteomes" id="UP000799766"/>
    </source>
</evidence>
<dbReference type="Proteomes" id="UP000799766">
    <property type="component" value="Unassembled WGS sequence"/>
</dbReference>
<organism evidence="1 2">
    <name type="scientific">Lineolata rhizophorae</name>
    <dbReference type="NCBI Taxonomy" id="578093"/>
    <lineage>
        <taxon>Eukaryota</taxon>
        <taxon>Fungi</taxon>
        <taxon>Dikarya</taxon>
        <taxon>Ascomycota</taxon>
        <taxon>Pezizomycotina</taxon>
        <taxon>Dothideomycetes</taxon>
        <taxon>Dothideomycetes incertae sedis</taxon>
        <taxon>Lineolatales</taxon>
        <taxon>Lineolataceae</taxon>
        <taxon>Lineolata</taxon>
    </lineage>
</organism>